<organism evidence="1 2">
    <name type="scientific">Lithospermum erythrorhizon</name>
    <name type="common">Purple gromwell</name>
    <name type="synonym">Lithospermum officinale var. erythrorhizon</name>
    <dbReference type="NCBI Taxonomy" id="34254"/>
    <lineage>
        <taxon>Eukaryota</taxon>
        <taxon>Viridiplantae</taxon>
        <taxon>Streptophyta</taxon>
        <taxon>Embryophyta</taxon>
        <taxon>Tracheophyta</taxon>
        <taxon>Spermatophyta</taxon>
        <taxon>Magnoliopsida</taxon>
        <taxon>eudicotyledons</taxon>
        <taxon>Gunneridae</taxon>
        <taxon>Pentapetalae</taxon>
        <taxon>asterids</taxon>
        <taxon>lamiids</taxon>
        <taxon>Boraginales</taxon>
        <taxon>Boraginaceae</taxon>
        <taxon>Boraginoideae</taxon>
        <taxon>Lithospermeae</taxon>
        <taxon>Lithospermum</taxon>
    </lineage>
</organism>
<dbReference type="Proteomes" id="UP001454036">
    <property type="component" value="Unassembled WGS sequence"/>
</dbReference>
<name>A0AAV3NK43_LITER</name>
<gene>
    <name evidence="1" type="ORF">LIER_00794</name>
</gene>
<evidence type="ECO:0000313" key="2">
    <source>
        <dbReference type="Proteomes" id="UP001454036"/>
    </source>
</evidence>
<dbReference type="AlphaFoldDB" id="A0AAV3NK43"/>
<protein>
    <submittedName>
        <fullName evidence="1">Uncharacterized protein</fullName>
    </submittedName>
</protein>
<dbReference type="EMBL" id="BAABME010000066">
    <property type="protein sequence ID" value="GAA0139196.1"/>
    <property type="molecule type" value="Genomic_DNA"/>
</dbReference>
<keyword evidence="2" id="KW-1185">Reference proteome</keyword>
<accession>A0AAV3NK43</accession>
<comment type="caution">
    <text evidence="1">The sequence shown here is derived from an EMBL/GenBank/DDBJ whole genome shotgun (WGS) entry which is preliminary data.</text>
</comment>
<reference evidence="1 2" key="1">
    <citation type="submission" date="2024-01" db="EMBL/GenBank/DDBJ databases">
        <title>The complete chloroplast genome sequence of Lithospermum erythrorhizon: insights into the phylogenetic relationship among Boraginaceae species and the maternal lineages of purple gromwells.</title>
        <authorList>
            <person name="Okada T."/>
            <person name="Watanabe K."/>
        </authorList>
    </citation>
    <scope>NUCLEOTIDE SEQUENCE [LARGE SCALE GENOMIC DNA]</scope>
</reference>
<proteinExistence type="predicted"/>
<evidence type="ECO:0000313" key="1">
    <source>
        <dbReference type="EMBL" id="GAA0139196.1"/>
    </source>
</evidence>
<sequence length="491" mass="55021">MLMGREKEKLDLPKQRNLKMLFGASSSQSLFLGVFISDDMMKRAFPHLYSSHALPVILDPPGIFLLCSYSRKWVLGAPPSHSTGHQSPFIFSPPPQSKELKADINRRGSHIEPSERDLIDLRSCYEIPLSGIMRHPKATERAKAPPPGLRSIFSVTLENGLRLPVHPYVGDVLSMADCLLACVTPPAEFFLTSFSQRTQKDKFLYFVADKRPMPLHFYTDSRVLKAAGLFPISDVDLGALEAPRFTFNVPDHAPLPPPAIRAASPNHLPLSNGKQFLRGGRSGKSPTKKVPPFPWVYSFVDPFVASILTWATCFRSRHPLENQLHWVLVMSPWSPRVLELISSFSVLGDKKEKAQEEGALQRSLRNLTAEHNTFQEKYADRRRLSHRGCKVELEGMQAKRDSALLERDASMKERDALKKEGKSLRAGKDEMLQANDRLLGQLTKSQRQAQIMKASLEGIRTSEGLSDLVQGSDAGRDLLLRHFSLALGRTI</sequence>